<protein>
    <submittedName>
        <fullName evidence="2">Uncharacterized protein</fullName>
    </submittedName>
</protein>
<keyword evidence="1" id="KW-1133">Transmembrane helix</keyword>
<dbReference type="EMBL" id="RDBM01000037">
    <property type="protein sequence ID" value="TXS25654.1"/>
    <property type="molecule type" value="Genomic_DNA"/>
</dbReference>
<gene>
    <name evidence="2" type="ORF">EAO74_36080</name>
</gene>
<comment type="caution">
    <text evidence="2">The sequence shown here is derived from an EMBL/GenBank/DDBJ whole genome shotgun (WGS) entry which is preliminary data.</text>
</comment>
<feature type="transmembrane region" description="Helical" evidence="1">
    <location>
        <begin position="40"/>
        <end position="59"/>
    </location>
</feature>
<keyword evidence="1" id="KW-0812">Transmembrane</keyword>
<organism evidence="2">
    <name type="scientific">Streptomyces sp. gb1(2016)</name>
    <dbReference type="NCBI Taxonomy" id="1828321"/>
    <lineage>
        <taxon>Bacteria</taxon>
        <taxon>Bacillati</taxon>
        <taxon>Actinomycetota</taxon>
        <taxon>Actinomycetes</taxon>
        <taxon>Kitasatosporales</taxon>
        <taxon>Streptomycetaceae</taxon>
        <taxon>Streptomyces</taxon>
    </lineage>
</organism>
<evidence type="ECO:0000313" key="2">
    <source>
        <dbReference type="EMBL" id="TXS25654.1"/>
    </source>
</evidence>
<reference evidence="2" key="1">
    <citation type="submission" date="2018-10" db="EMBL/GenBank/DDBJ databases">
        <authorList>
            <person name="Hariharan J."/>
            <person name="Choudoir M.J."/>
            <person name="Diebold P."/>
            <person name="Panke-Buisse K."/>
            <person name="Campbell A.N."/>
            <person name="Buckley D.H."/>
        </authorList>
    </citation>
    <scope>NUCLEOTIDE SEQUENCE</scope>
    <source>
        <strain evidence="2">Gb1</strain>
    </source>
</reference>
<evidence type="ECO:0000256" key="1">
    <source>
        <dbReference type="SAM" id="Phobius"/>
    </source>
</evidence>
<name>A0A652KQ26_9ACTN</name>
<sequence>MTALSDGPETPVVRAPLDADRIKHLEFIQAVITRMGTNSFLVKGWALTLAAAFLALSAGRLSWPLALAGAVPLICFWSLDGYFLRQERLFRHLYEDARRPASTVEVLSMNIGPYMERVLWKHVAFSSTLLLFYGALLVADLAVVAIAV</sequence>
<feature type="transmembrane region" description="Helical" evidence="1">
    <location>
        <begin position="123"/>
        <end position="147"/>
    </location>
</feature>
<dbReference type="AlphaFoldDB" id="A0A652KQ26"/>
<feature type="transmembrane region" description="Helical" evidence="1">
    <location>
        <begin position="65"/>
        <end position="84"/>
    </location>
</feature>
<keyword evidence="1" id="KW-0472">Membrane</keyword>
<dbReference type="RefSeq" id="WP_129260927.1">
    <property type="nucleotide sequence ID" value="NZ_RDBM01000037.1"/>
</dbReference>
<accession>A0A652KQ26</accession>
<proteinExistence type="predicted"/>